<dbReference type="EMBL" id="KN835152">
    <property type="protein sequence ID" value="KIK46945.1"/>
    <property type="molecule type" value="Genomic_DNA"/>
</dbReference>
<dbReference type="InParanoid" id="A0A0D0A9R7"/>
<gene>
    <name evidence="1" type="ORF">CY34DRAFT_9274</name>
</gene>
<dbReference type="STRING" id="930992.A0A0D0A9R7"/>
<protein>
    <submittedName>
        <fullName evidence="1">Uncharacterized protein</fullName>
    </submittedName>
</protein>
<proteinExistence type="predicted"/>
<dbReference type="Gene3D" id="1.20.1370.30">
    <property type="match status" value="1"/>
</dbReference>
<reference evidence="1 2" key="1">
    <citation type="submission" date="2014-04" db="EMBL/GenBank/DDBJ databases">
        <authorList>
            <consortium name="DOE Joint Genome Institute"/>
            <person name="Kuo A."/>
            <person name="Ruytinx J."/>
            <person name="Rineau F."/>
            <person name="Colpaert J."/>
            <person name="Kohler A."/>
            <person name="Nagy L.G."/>
            <person name="Floudas D."/>
            <person name="Copeland A."/>
            <person name="Barry K.W."/>
            <person name="Cichocki N."/>
            <person name="Veneault-Fourrey C."/>
            <person name="LaButti K."/>
            <person name="Lindquist E.A."/>
            <person name="Lipzen A."/>
            <person name="Lundell T."/>
            <person name="Morin E."/>
            <person name="Murat C."/>
            <person name="Sun H."/>
            <person name="Tunlid A."/>
            <person name="Henrissat B."/>
            <person name="Grigoriev I.V."/>
            <person name="Hibbett D.S."/>
            <person name="Martin F."/>
            <person name="Nordberg H.P."/>
            <person name="Cantor M.N."/>
            <person name="Hua S.X."/>
        </authorList>
    </citation>
    <scope>NUCLEOTIDE SEQUENCE [LARGE SCALE GENOMIC DNA]</scope>
    <source>
        <strain evidence="1 2">UH-Slu-Lm8-n1</strain>
    </source>
</reference>
<evidence type="ECO:0000313" key="2">
    <source>
        <dbReference type="Proteomes" id="UP000054485"/>
    </source>
</evidence>
<dbReference type="AlphaFoldDB" id="A0A0D0A9R7"/>
<evidence type="ECO:0000313" key="1">
    <source>
        <dbReference type="EMBL" id="KIK46945.1"/>
    </source>
</evidence>
<name>A0A0D0A9R7_9AGAM</name>
<accession>A0A0D0A9R7</accession>
<dbReference type="HOGENOM" id="CLU_2528963_0_0_1"/>
<keyword evidence="2" id="KW-1185">Reference proteome</keyword>
<dbReference type="OrthoDB" id="5365701at2759"/>
<sequence length="84" mass="9432">MSIVLSPYWSPDEGIQKLKMEARAKAPAAPGLAPPVFSVKAQLDRTLLQLRSRTSPIEKYTFLAQVKQADVEAFYKLCLEYMSV</sequence>
<dbReference type="Proteomes" id="UP000054485">
    <property type="component" value="Unassembled WGS sequence"/>
</dbReference>
<reference evidence="2" key="2">
    <citation type="submission" date="2015-01" db="EMBL/GenBank/DDBJ databases">
        <title>Evolutionary Origins and Diversification of the Mycorrhizal Mutualists.</title>
        <authorList>
            <consortium name="DOE Joint Genome Institute"/>
            <consortium name="Mycorrhizal Genomics Consortium"/>
            <person name="Kohler A."/>
            <person name="Kuo A."/>
            <person name="Nagy L.G."/>
            <person name="Floudas D."/>
            <person name="Copeland A."/>
            <person name="Barry K.W."/>
            <person name="Cichocki N."/>
            <person name="Veneault-Fourrey C."/>
            <person name="LaButti K."/>
            <person name="Lindquist E.A."/>
            <person name="Lipzen A."/>
            <person name="Lundell T."/>
            <person name="Morin E."/>
            <person name="Murat C."/>
            <person name="Riley R."/>
            <person name="Ohm R."/>
            <person name="Sun H."/>
            <person name="Tunlid A."/>
            <person name="Henrissat B."/>
            <person name="Grigoriev I.V."/>
            <person name="Hibbett D.S."/>
            <person name="Martin F."/>
        </authorList>
    </citation>
    <scope>NUCLEOTIDE SEQUENCE [LARGE SCALE GENOMIC DNA]</scope>
    <source>
        <strain evidence="2">UH-Slu-Lm8-n1</strain>
    </source>
</reference>
<organism evidence="1 2">
    <name type="scientific">Suillus luteus UH-Slu-Lm8-n1</name>
    <dbReference type="NCBI Taxonomy" id="930992"/>
    <lineage>
        <taxon>Eukaryota</taxon>
        <taxon>Fungi</taxon>
        <taxon>Dikarya</taxon>
        <taxon>Basidiomycota</taxon>
        <taxon>Agaricomycotina</taxon>
        <taxon>Agaricomycetes</taxon>
        <taxon>Agaricomycetidae</taxon>
        <taxon>Boletales</taxon>
        <taxon>Suillineae</taxon>
        <taxon>Suillaceae</taxon>
        <taxon>Suillus</taxon>
    </lineage>
</organism>